<accession>A0A8S9X209</accession>
<dbReference type="SMART" id="SM00282">
    <property type="entry name" value="LamG"/>
    <property type="match status" value="5"/>
</dbReference>
<feature type="coiled-coil region" evidence="12">
    <location>
        <begin position="559"/>
        <end position="593"/>
    </location>
</feature>
<evidence type="ECO:0000313" key="17">
    <source>
        <dbReference type="Proteomes" id="UP000466442"/>
    </source>
</evidence>
<dbReference type="Pfam" id="PF06009">
    <property type="entry name" value="Laminin_II"/>
    <property type="match status" value="1"/>
</dbReference>
<dbReference type="PANTHER" id="PTHR15036">
    <property type="entry name" value="PIKACHURIN-LIKE PROTEIN"/>
    <property type="match status" value="1"/>
</dbReference>
<dbReference type="InterPro" id="IPR001791">
    <property type="entry name" value="Laminin_G"/>
</dbReference>
<dbReference type="GO" id="GO:0007155">
    <property type="term" value="P:cell adhesion"/>
    <property type="evidence" value="ECO:0007669"/>
    <property type="project" value="InterPro"/>
</dbReference>
<feature type="disulfide bond" evidence="11">
    <location>
        <begin position="191"/>
        <end position="200"/>
    </location>
</feature>
<evidence type="ECO:0008006" key="18">
    <source>
        <dbReference type="Google" id="ProtNLM"/>
    </source>
</evidence>
<feature type="disulfide bond" evidence="10">
    <location>
        <begin position="1880"/>
        <end position="1907"/>
    </location>
</feature>
<dbReference type="SMART" id="SM00180">
    <property type="entry name" value="EGF_Lam"/>
    <property type="match status" value="7"/>
</dbReference>
<comment type="caution">
    <text evidence="16">The sequence shown here is derived from an EMBL/GenBank/DDBJ whole genome shotgun (WGS) entry which is preliminary data.</text>
</comment>
<keyword evidence="4" id="KW-0732">Signal</keyword>
<evidence type="ECO:0000259" key="15">
    <source>
        <dbReference type="PROSITE" id="PS50027"/>
    </source>
</evidence>
<keyword evidence="3" id="KW-0272">Extracellular matrix</keyword>
<dbReference type="PRINTS" id="PR00011">
    <property type="entry name" value="EGFLAMININ"/>
</dbReference>
<dbReference type="InterPro" id="IPR056863">
    <property type="entry name" value="LMN_ATRN_NET-like_EGF"/>
</dbReference>
<dbReference type="InterPro" id="IPR000742">
    <property type="entry name" value="EGF"/>
</dbReference>
<feature type="disulfide bond" evidence="11">
    <location>
        <begin position="287"/>
        <end position="296"/>
    </location>
</feature>
<proteinExistence type="predicted"/>
<feature type="domain" description="Laminin G" evidence="14">
    <location>
        <begin position="1313"/>
        <end position="1479"/>
    </location>
</feature>
<dbReference type="Pfam" id="PF02210">
    <property type="entry name" value="Laminin_G_2"/>
    <property type="match status" value="4"/>
</dbReference>
<evidence type="ECO:0000256" key="6">
    <source>
        <dbReference type="ARBA" id="ARBA00022869"/>
    </source>
</evidence>
<evidence type="ECO:0000256" key="8">
    <source>
        <dbReference type="ARBA" id="ARBA00023180"/>
    </source>
</evidence>
<dbReference type="PANTHER" id="PTHR15036:SF67">
    <property type="entry name" value="LAMININ SUBUNIT ALPHA-LIKE PROTEIN"/>
    <property type="match status" value="1"/>
</dbReference>
<protein>
    <recommendedName>
        <fullName evidence="18">Laminin subunit alpha</fullName>
    </recommendedName>
</protein>
<dbReference type="CDD" id="cd00055">
    <property type="entry name" value="EGF_Lam"/>
    <property type="match status" value="7"/>
</dbReference>
<dbReference type="Proteomes" id="UP000466442">
    <property type="component" value="Linkage Group LG12"/>
</dbReference>
<feature type="domain" description="Laminin EGF-like" evidence="15">
    <location>
        <begin position="59"/>
        <end position="108"/>
    </location>
</feature>
<keyword evidence="9 11" id="KW-0424">Laminin EGF-like domain</keyword>
<dbReference type="InterPro" id="IPR010307">
    <property type="entry name" value="Laminin_dom_II"/>
</dbReference>
<feature type="region of interest" description="Disordered" evidence="13">
    <location>
        <begin position="1488"/>
        <end position="1508"/>
    </location>
</feature>
<comment type="caution">
    <text evidence="11">Lacks conserved residue(s) required for the propagation of feature annotation.</text>
</comment>
<evidence type="ECO:0000256" key="12">
    <source>
        <dbReference type="SAM" id="Coils"/>
    </source>
</evidence>
<evidence type="ECO:0000256" key="1">
    <source>
        <dbReference type="ARBA" id="ARBA00004302"/>
    </source>
</evidence>
<reference evidence="16" key="1">
    <citation type="journal article" date="2021" name="Mol. Ecol. Resour.">
        <title>Apolygus lucorum genome provides insights into omnivorousness and mesophyll feeding.</title>
        <authorList>
            <person name="Liu Y."/>
            <person name="Liu H."/>
            <person name="Wang H."/>
            <person name="Huang T."/>
            <person name="Liu B."/>
            <person name="Yang B."/>
            <person name="Yin L."/>
            <person name="Li B."/>
            <person name="Zhang Y."/>
            <person name="Zhang S."/>
            <person name="Jiang F."/>
            <person name="Zhang X."/>
            <person name="Ren Y."/>
            <person name="Wang B."/>
            <person name="Wang S."/>
            <person name="Lu Y."/>
            <person name="Wu K."/>
            <person name="Fan W."/>
            <person name="Wang G."/>
        </authorList>
    </citation>
    <scope>NUCLEOTIDE SEQUENCE</scope>
    <source>
        <strain evidence="16">12Hb</strain>
    </source>
</reference>
<dbReference type="Gene3D" id="2.60.120.200">
    <property type="match status" value="5"/>
</dbReference>
<dbReference type="SUPFAM" id="SSF57196">
    <property type="entry name" value="EGF/Laminin"/>
    <property type="match status" value="4"/>
</dbReference>
<feature type="compositionally biased region" description="Basic and acidic residues" evidence="13">
    <location>
        <begin position="751"/>
        <end position="762"/>
    </location>
</feature>
<feature type="domain" description="Laminin G" evidence="14">
    <location>
        <begin position="1731"/>
        <end position="1907"/>
    </location>
</feature>
<dbReference type="GO" id="GO:0048731">
    <property type="term" value="P:system development"/>
    <property type="evidence" value="ECO:0007669"/>
    <property type="project" value="UniProtKB-ARBA"/>
</dbReference>
<keyword evidence="2" id="KW-0964">Secreted</keyword>
<sequence length="1910" mass="208878">ILRIMLESATTNYESGAAPALAVEECQCPPQYTGLSCEECANGYYRSSTGSFGGFCVPCQCNGHADTCDKVTGVCIDCQHNTVGNHCEQCAEGYHGVATSGTMDDCLICACPLPTPSNNFATKCDFSSDGEGITCECKPGYYGGRCESCAAGYFGTPEVLGSVCQSCNCSGNVDLHQNGSCDSVTGRCENCLYNTAGPACNYCKPWFFGDAVSLKNCQSCSCEKCGSSRCNHSTGLCECKLNVEGEKCDRCVENHYGYDSCQGCKPCNCAEASESKQCDDRDGKCRCKPGVTGTTCDKCAEGYWNYTSEGCTVCSCNEGYSEGVGCDPLTGTCHCLLGVIGEKCESCPHRWVLVKSAGGCLECDKCAHDLLDETDKINAMLQPISDEFESVALSHFSRRRLIYINETVDAMRPKVQNLTHLNISPLQEAIDELENSVTRNEDMKNRASNKINVDAKNIQANLNTEALKVAKDAIAQAEKAVAGVIDISQGFDSGNGPKVGISNLEFDESLKEAKSVLESITKELTEVSKINQLKEEVNSTHLPKANKALEGILRLKQPQDEQEAKLLAVKKRIEALDSKIEELKKNSLEASKKAGELLSWTKKQKNLEIPKKYAKINELNTAAQKNLATTYDVLTNVSNLLSQSSSNLLMKYANEKYSFNQNSQELDNILDKNLRPEVLDQLEGQVTDALNYADTLANQARELQRVSMTDRNDTNAIQAYNKIVNVLRDALIMAEMAKNVSEAAEVTSEGIGDKAEEAKKASSDLQEQADSALDGAQTAENSLMGAVGDIEKLNKTKNELQGETNWIDNTIEKISPRNTDDSIISSAERSARTINEIRDDVGDTLTNVEELKHLTKQLVNDRSDSNSAVNQTSNFVEEVEFILPAVSESAEKLSSRPKQLNVSGSNLKQALTNLKKQIERARYAANKINLGVLVQPDTFLELKMPQSLPEQEINNYVSLFFKSHVADGLLFFLGNAKAAEKRAKKSVNTGDFVALELNNWQLKLIIDLGDGPTSIVSDKIIGGDHWYQAVIERTGKSLRLTVIEESQNKSTISYIKDGIVKGQATVLNIDKSTSKLFVGGMSPDFVHPSAVKYEFFNGQVADVVVGDSVVGLWNFEDERNINATRKRGELEKPVASTGCRFNGDGWVALDSKPYIRAMERRSQVSLDFKTLAKDGLLFLSSGGSTFLSIEIREGRVLFQFNLGSNLAYIITSDPFNDGEWHHVEISRDGNRGKLKVDGKDCGTETAVGDNVNLVIPPRFYFGGYPDKHGIYEVSTTNFDGCIDQVKFDSAADLSQYSESFGIKPGCPEKVASVVSFEEGAHGYVAYPKIQFENMAMELILRFRTMAMDGLIAYADFDQSSISLRLEKGQLVVFQGSTRLSTTQSLTPYNDSLWHVVYITYNHYAPKLIVDDSSTYNLQEPSKIRMLHGTLYFGGVPRNISKEEAVGPEYAGCISDATLNGVIINFGNLTEAPNANIGKCVLHPKTPGRVLPVPHPKPRPPIIPDNTDTMTPAPAVTEAPTKPPQIKRDDNDNCALPLYPEIEDSNENVGHKLGASPNGRIEFVNLKPKIKQNYDFSIDVKTEASEGVVFFTANPRSPDFISVIIKGGRVTYGWDLGSGEATLESLSLVNDGKWHTIGFKRQGESGVLLIDGVGEAEGKSYGQTKSLNVSAPFYVGGISPAVPQEKQAPLKGVNNTLNGCIRNVKLNNNPLNRDKKQRIDFGVIPCSDNYESGVYFSPEGGYIEQSKNFVVGKNFQIKIDIKPRVMSGVILAIHGERDYLVLELNDGVLVVKIFSGNITIRNSYAPPEVAVGKLCDGNWHTVTLTKFKHIVQLSVDADHSVPSLGNKKRQVLVKSNHPLYLGGHPTMNVPGIESRKQFVGCLRLQSINDVNREINFKGAVGNVTLNACPLT</sequence>
<dbReference type="PROSITE" id="PS00022">
    <property type="entry name" value="EGF_1"/>
    <property type="match status" value="1"/>
</dbReference>
<dbReference type="PROSITE" id="PS50027">
    <property type="entry name" value="EGF_LAM_2"/>
    <property type="match status" value="4"/>
</dbReference>
<feature type="domain" description="Laminin EGF-like" evidence="15">
    <location>
        <begin position="267"/>
        <end position="313"/>
    </location>
</feature>
<keyword evidence="12" id="KW-0175">Coiled coil</keyword>
<dbReference type="SUPFAM" id="SSF49899">
    <property type="entry name" value="Concanavalin A-like lectins/glucanases"/>
    <property type="match status" value="5"/>
</dbReference>
<feature type="region of interest" description="Disordered" evidence="13">
    <location>
        <begin position="745"/>
        <end position="775"/>
    </location>
</feature>
<dbReference type="InterPro" id="IPR002049">
    <property type="entry name" value="LE_dom"/>
</dbReference>
<dbReference type="CDD" id="cd00110">
    <property type="entry name" value="LamG"/>
    <property type="match status" value="5"/>
</dbReference>
<keyword evidence="17" id="KW-1185">Reference proteome</keyword>
<dbReference type="FunFam" id="2.10.25.10:FF:000106">
    <property type="entry name" value="Heparan sulfate proteoglycan 2"/>
    <property type="match status" value="1"/>
</dbReference>
<gene>
    <name evidence="16" type="ORF">GE061_004504</name>
</gene>
<keyword evidence="7 11" id="KW-1015">Disulfide bond</keyword>
<dbReference type="InterPro" id="IPR050372">
    <property type="entry name" value="Neurexin-related_CASP"/>
</dbReference>
<dbReference type="GO" id="GO:0048513">
    <property type="term" value="P:animal organ development"/>
    <property type="evidence" value="ECO:0007669"/>
    <property type="project" value="UniProtKB-ARBA"/>
</dbReference>
<feature type="disulfide bond" evidence="11">
    <location>
        <begin position="239"/>
        <end position="248"/>
    </location>
</feature>
<evidence type="ECO:0000256" key="5">
    <source>
        <dbReference type="ARBA" id="ARBA00022737"/>
    </source>
</evidence>
<feature type="disulfide bond" evidence="10">
    <location>
        <begin position="1452"/>
        <end position="1479"/>
    </location>
</feature>
<feature type="domain" description="Laminin EGF-like" evidence="15">
    <location>
        <begin position="220"/>
        <end position="266"/>
    </location>
</feature>
<organism evidence="16 17">
    <name type="scientific">Apolygus lucorum</name>
    <name type="common">Small green plant bug</name>
    <name type="synonym">Lygocoris lucorum</name>
    <dbReference type="NCBI Taxonomy" id="248454"/>
    <lineage>
        <taxon>Eukaryota</taxon>
        <taxon>Metazoa</taxon>
        <taxon>Ecdysozoa</taxon>
        <taxon>Arthropoda</taxon>
        <taxon>Hexapoda</taxon>
        <taxon>Insecta</taxon>
        <taxon>Pterygota</taxon>
        <taxon>Neoptera</taxon>
        <taxon>Paraneoptera</taxon>
        <taxon>Hemiptera</taxon>
        <taxon>Heteroptera</taxon>
        <taxon>Panheteroptera</taxon>
        <taxon>Cimicomorpha</taxon>
        <taxon>Miridae</taxon>
        <taxon>Mirini</taxon>
        <taxon>Apolygus</taxon>
    </lineage>
</organism>
<dbReference type="GO" id="GO:0005576">
    <property type="term" value="C:extracellular region"/>
    <property type="evidence" value="ECO:0007669"/>
    <property type="project" value="UniProtKB-ARBA"/>
</dbReference>
<dbReference type="Gene3D" id="2.10.25.10">
    <property type="entry name" value="Laminin"/>
    <property type="match status" value="7"/>
</dbReference>
<feature type="domain" description="Laminin EGF-like" evidence="15">
    <location>
        <begin position="167"/>
        <end position="219"/>
    </location>
</feature>
<name>A0A8S9X209_APOLU</name>
<dbReference type="GO" id="GO:0005604">
    <property type="term" value="C:basement membrane"/>
    <property type="evidence" value="ECO:0007669"/>
    <property type="project" value="UniProtKB-SubCell"/>
</dbReference>
<feature type="disulfide bond" evidence="11">
    <location>
        <begin position="78"/>
        <end position="87"/>
    </location>
</feature>
<dbReference type="PROSITE" id="PS50025">
    <property type="entry name" value="LAM_G_DOMAIN"/>
    <property type="match status" value="5"/>
</dbReference>
<feature type="domain" description="Laminin G" evidence="14">
    <location>
        <begin position="1549"/>
        <end position="1725"/>
    </location>
</feature>
<dbReference type="Pfam" id="PF00054">
    <property type="entry name" value="Laminin_G_1"/>
    <property type="match status" value="1"/>
</dbReference>
<feature type="non-terminal residue" evidence="16">
    <location>
        <position position="1"/>
    </location>
</feature>
<feature type="domain" description="Laminin G" evidence="14">
    <location>
        <begin position="1136"/>
        <end position="1306"/>
    </location>
</feature>
<evidence type="ECO:0000256" key="3">
    <source>
        <dbReference type="ARBA" id="ARBA00022530"/>
    </source>
</evidence>
<dbReference type="Pfam" id="PF00053">
    <property type="entry name" value="EGF_laminin"/>
    <property type="match status" value="6"/>
</dbReference>
<evidence type="ECO:0000256" key="7">
    <source>
        <dbReference type="ARBA" id="ARBA00023157"/>
    </source>
</evidence>
<dbReference type="FunFam" id="2.10.25.10:FF:000051">
    <property type="entry name" value="Laminin subunit alpha 4"/>
    <property type="match status" value="1"/>
</dbReference>
<dbReference type="FunFam" id="2.10.25.10:FF:000074">
    <property type="entry name" value="Laminin subunit alpha"/>
    <property type="match status" value="1"/>
</dbReference>
<evidence type="ECO:0000259" key="14">
    <source>
        <dbReference type="PROSITE" id="PS50025"/>
    </source>
</evidence>
<evidence type="ECO:0000256" key="10">
    <source>
        <dbReference type="PROSITE-ProRule" id="PRU00122"/>
    </source>
</evidence>
<comment type="subcellular location">
    <subcellularLocation>
        <location evidence="1">Secreted</location>
        <location evidence="1">Extracellular space</location>
        <location evidence="1">Extracellular matrix</location>
        <location evidence="1">Basement membrane</location>
    </subcellularLocation>
</comment>
<evidence type="ECO:0000256" key="13">
    <source>
        <dbReference type="SAM" id="MobiDB-lite"/>
    </source>
</evidence>
<keyword evidence="8" id="KW-0325">Glycoprotein</keyword>
<feature type="disulfide bond" evidence="11">
    <location>
        <begin position="203"/>
        <end position="217"/>
    </location>
</feature>
<feature type="compositionally biased region" description="Pro residues" evidence="13">
    <location>
        <begin position="1492"/>
        <end position="1502"/>
    </location>
</feature>
<keyword evidence="5" id="KW-0677">Repeat</keyword>
<keyword evidence="6" id="KW-0084">Basement membrane</keyword>
<evidence type="ECO:0000256" key="11">
    <source>
        <dbReference type="PROSITE-ProRule" id="PRU00460"/>
    </source>
</evidence>
<evidence type="ECO:0000256" key="4">
    <source>
        <dbReference type="ARBA" id="ARBA00022729"/>
    </source>
</evidence>
<dbReference type="EMBL" id="WIXP02000012">
    <property type="protein sequence ID" value="KAF6202106.1"/>
    <property type="molecule type" value="Genomic_DNA"/>
</dbReference>
<dbReference type="Pfam" id="PF24973">
    <property type="entry name" value="EGF_LMN_ATRN"/>
    <property type="match status" value="1"/>
</dbReference>
<evidence type="ECO:0000256" key="2">
    <source>
        <dbReference type="ARBA" id="ARBA00022525"/>
    </source>
</evidence>
<evidence type="ECO:0000313" key="16">
    <source>
        <dbReference type="EMBL" id="KAF6202106.1"/>
    </source>
</evidence>
<evidence type="ECO:0000256" key="9">
    <source>
        <dbReference type="ARBA" id="ARBA00023292"/>
    </source>
</evidence>
<dbReference type="InterPro" id="IPR013320">
    <property type="entry name" value="ConA-like_dom_sf"/>
</dbReference>
<feature type="domain" description="Laminin G" evidence="14">
    <location>
        <begin position="929"/>
        <end position="1139"/>
    </location>
</feature>
<dbReference type="PROSITE" id="PS01248">
    <property type="entry name" value="EGF_LAM_1"/>
    <property type="match status" value="2"/>
</dbReference>
<dbReference type="OrthoDB" id="10011303at2759"/>
<dbReference type="FunFam" id="2.10.25.10:FF:000033">
    <property type="entry name" value="Laminin subunit alpha 2"/>
    <property type="match status" value="1"/>
</dbReference>